<dbReference type="AlphaFoldDB" id="A0AAE8SQU7"/>
<sequence>MKCLAFLAGFLAASATAAIPESYEARLLQGTCSPYGGEMQSGTGWGFVGEVRISPSHTDSPADGLNPTSLTHTQRFMSPYEYWAFKNMTGVASYQISCSDENGLYLRTAPKAPGFRIFTYWLDNTRATIGLGLTPEAYGVYVDGERIDGTYIGLAGVVEWGFKEEQQSNGQVVWAARLMVPEAVRVEGEVYGFLSARG</sequence>
<organism evidence="2 3">
    <name type="scientific">Cephalotrichum gorgonifer</name>
    <dbReference type="NCBI Taxonomy" id="2041049"/>
    <lineage>
        <taxon>Eukaryota</taxon>
        <taxon>Fungi</taxon>
        <taxon>Dikarya</taxon>
        <taxon>Ascomycota</taxon>
        <taxon>Pezizomycotina</taxon>
        <taxon>Sordariomycetes</taxon>
        <taxon>Hypocreomycetidae</taxon>
        <taxon>Microascales</taxon>
        <taxon>Microascaceae</taxon>
        <taxon>Cephalotrichum</taxon>
    </lineage>
</organism>
<comment type="caution">
    <text evidence="2">The sequence shown here is derived from an EMBL/GenBank/DDBJ whole genome shotgun (WGS) entry which is preliminary data.</text>
</comment>
<accession>A0AAE8SQU7</accession>
<proteinExistence type="predicted"/>
<feature type="chain" id="PRO_5041941941" evidence="1">
    <location>
        <begin position="19"/>
        <end position="198"/>
    </location>
</feature>
<keyword evidence="3" id="KW-1185">Reference proteome</keyword>
<reference evidence="2" key="1">
    <citation type="submission" date="2018-03" db="EMBL/GenBank/DDBJ databases">
        <authorList>
            <person name="Guldener U."/>
        </authorList>
    </citation>
    <scope>NUCLEOTIDE SEQUENCE</scope>
</reference>
<gene>
    <name evidence="2" type="ORF">DNG_00092</name>
</gene>
<keyword evidence="1" id="KW-0732">Signal</keyword>
<protein>
    <submittedName>
        <fullName evidence="2">Uncharacterized protein</fullName>
    </submittedName>
</protein>
<name>A0AAE8SQU7_9PEZI</name>
<dbReference type="EMBL" id="ONZQ02000001">
    <property type="protein sequence ID" value="SPN96569.1"/>
    <property type="molecule type" value="Genomic_DNA"/>
</dbReference>
<feature type="signal peptide" evidence="1">
    <location>
        <begin position="1"/>
        <end position="18"/>
    </location>
</feature>
<evidence type="ECO:0000313" key="3">
    <source>
        <dbReference type="Proteomes" id="UP001187682"/>
    </source>
</evidence>
<dbReference type="Proteomes" id="UP001187682">
    <property type="component" value="Unassembled WGS sequence"/>
</dbReference>
<evidence type="ECO:0000313" key="2">
    <source>
        <dbReference type="EMBL" id="SPN96569.1"/>
    </source>
</evidence>
<evidence type="ECO:0000256" key="1">
    <source>
        <dbReference type="SAM" id="SignalP"/>
    </source>
</evidence>